<keyword evidence="4 9" id="KW-0548">Nucleotidyltransferase</keyword>
<accession>A0A5Q0UGS2</accession>
<dbReference type="PANTHER" id="PTHR19376">
    <property type="entry name" value="DNA-DIRECTED RNA POLYMERASE"/>
    <property type="match status" value="1"/>
</dbReference>
<feature type="compositionally biased region" description="Basic and acidic residues" evidence="7">
    <location>
        <begin position="362"/>
        <end position="371"/>
    </location>
</feature>
<evidence type="ECO:0000313" key="10">
    <source>
        <dbReference type="Proteomes" id="UP000377803"/>
    </source>
</evidence>
<dbReference type="GeneID" id="42365282"/>
<evidence type="ECO:0000256" key="3">
    <source>
        <dbReference type="ARBA" id="ARBA00022679"/>
    </source>
</evidence>
<dbReference type="GO" id="GO:0003899">
    <property type="term" value="F:DNA-directed RNA polymerase activity"/>
    <property type="evidence" value="ECO:0007669"/>
    <property type="project" value="UniProtKB-EC"/>
</dbReference>
<dbReference type="SUPFAM" id="SSF64484">
    <property type="entry name" value="beta and beta-prime subunits of DNA dependent RNA-polymerase"/>
    <property type="match status" value="1"/>
</dbReference>
<dbReference type="GO" id="GO:0003677">
    <property type="term" value="F:DNA binding"/>
    <property type="evidence" value="ECO:0007669"/>
    <property type="project" value="InterPro"/>
</dbReference>
<evidence type="ECO:0000313" key="9">
    <source>
        <dbReference type="EMBL" id="QGA80776.1"/>
    </source>
</evidence>
<gene>
    <name evidence="9" type="primary">rpoA2</name>
    <name evidence="9" type="ORF">LC1Nh_0893</name>
</gene>
<dbReference type="AlphaFoldDB" id="A0A5Q0UGS2"/>
<evidence type="ECO:0000256" key="6">
    <source>
        <dbReference type="ARBA" id="ARBA00048552"/>
    </source>
</evidence>
<dbReference type="GO" id="GO:0000428">
    <property type="term" value="C:DNA-directed RNA polymerase complex"/>
    <property type="evidence" value="ECO:0007669"/>
    <property type="project" value="UniProtKB-KW"/>
</dbReference>
<name>A0A5Q0UGS2_9ARCH</name>
<dbReference type="PANTHER" id="PTHR19376:SF32">
    <property type="entry name" value="DNA-DIRECTED RNA POLYMERASE III SUBUNIT RPC1"/>
    <property type="match status" value="1"/>
</dbReference>
<dbReference type="RefSeq" id="WP_153550516.1">
    <property type="nucleotide sequence ID" value="NZ_CP040089.1"/>
</dbReference>
<dbReference type="EC" id="2.7.7.6" evidence="1"/>
<evidence type="ECO:0000259" key="8">
    <source>
        <dbReference type="Pfam" id="PF04998"/>
    </source>
</evidence>
<evidence type="ECO:0000256" key="5">
    <source>
        <dbReference type="ARBA" id="ARBA00023163"/>
    </source>
</evidence>
<dbReference type="GO" id="GO:0006351">
    <property type="term" value="P:DNA-templated transcription"/>
    <property type="evidence" value="ECO:0007669"/>
    <property type="project" value="InterPro"/>
</dbReference>
<evidence type="ECO:0000256" key="7">
    <source>
        <dbReference type="SAM" id="MobiDB-lite"/>
    </source>
</evidence>
<dbReference type="EMBL" id="CP040089">
    <property type="protein sequence ID" value="QGA80776.1"/>
    <property type="molecule type" value="Genomic_DNA"/>
</dbReference>
<sequence>MAEKLHWKDRTEELPPKYRKLGLTGETREKIEERYEQMQYEPGESIGIVAAQSLAEPATQLTMETYHEAGGAQVSLTAGLPRLIEIVDARREPKTPAMDVYLAEDFNDEEGAKEVARKLREIKFEDLVKQDTLDIMQLEVEYVLNEDLLEDYDVDMEDVKQRVKEDVRKAKIRIEGNKIILTSSEDDYDLRDLKDLKNDTEEARIKGLKGIEQVVINEDDGDWQLQTAGTALRKTLKMKEVDDTRTTSNHLFEVKRVLGVEALRRKIIDETNATLEKQGIGIDDRHIMLLADMMTKDGELEGTTRYGIVGDKESLLARAVFEETKKHLREGTLRGETDPLDGVVENIVTGQPVPMGTGNVELKPKFGEEGQ</sequence>
<dbReference type="Pfam" id="PF04998">
    <property type="entry name" value="RNA_pol_Rpb1_5"/>
    <property type="match status" value="1"/>
</dbReference>
<dbReference type="OrthoDB" id="372142at2157"/>
<keyword evidence="5" id="KW-0804">Transcription</keyword>
<comment type="catalytic activity">
    <reaction evidence="6">
        <text>RNA(n) + a ribonucleoside 5'-triphosphate = RNA(n+1) + diphosphate</text>
        <dbReference type="Rhea" id="RHEA:21248"/>
        <dbReference type="Rhea" id="RHEA-COMP:14527"/>
        <dbReference type="Rhea" id="RHEA-COMP:17342"/>
        <dbReference type="ChEBI" id="CHEBI:33019"/>
        <dbReference type="ChEBI" id="CHEBI:61557"/>
        <dbReference type="ChEBI" id="CHEBI:140395"/>
        <dbReference type="EC" id="2.7.7.6"/>
    </reaction>
</comment>
<evidence type="ECO:0000256" key="1">
    <source>
        <dbReference type="ARBA" id="ARBA00012418"/>
    </source>
</evidence>
<evidence type="ECO:0000256" key="2">
    <source>
        <dbReference type="ARBA" id="ARBA00022478"/>
    </source>
</evidence>
<dbReference type="Proteomes" id="UP000377803">
    <property type="component" value="Chromosome"/>
</dbReference>
<feature type="domain" description="RNA polymerase Rpb1" evidence="8">
    <location>
        <begin position="39"/>
        <end position="313"/>
    </location>
</feature>
<organism evidence="9 10">
    <name type="scientific">Candidatus Nanohalobium constans</name>
    <dbReference type="NCBI Taxonomy" id="2565781"/>
    <lineage>
        <taxon>Archaea</taxon>
        <taxon>Candidatus Nanohalarchaeota</taxon>
        <taxon>Candidatus Nanohalobia</taxon>
        <taxon>Candidatus Nanohalobiales</taxon>
        <taxon>Candidatus Nanohalobiaceae</taxon>
        <taxon>Candidatus Nanohalobium</taxon>
    </lineage>
</organism>
<protein>
    <recommendedName>
        <fullName evidence="1">DNA-directed RNA polymerase</fullName>
        <ecNumber evidence="1">2.7.7.6</ecNumber>
    </recommendedName>
</protein>
<reference evidence="10" key="1">
    <citation type="submission" date="2019-05" db="EMBL/GenBank/DDBJ databases">
        <title>Candidatus Nanohalobium constans, a novel model system to study the DPANN nano-sized archaea: genomic and physiological characterization of a nanoarchaeon co-cultured with its chitinotrophic host.</title>
        <authorList>
            <person name="La Cono V."/>
            <person name="Arcadi E."/>
            <person name="Crisafi F."/>
            <person name="Denaro R."/>
            <person name="La Spada G."/>
            <person name="Messina E."/>
            <person name="Smedile F."/>
            <person name="Toshchakov S.V."/>
            <person name="Shevchenko M.A."/>
            <person name="Golyshin P.N."/>
            <person name="Golyshina O.V."/>
            <person name="Ferrer M."/>
            <person name="Rohde M."/>
            <person name="Mushegian A."/>
            <person name="Sorokin D.Y."/>
            <person name="Giuliano L."/>
            <person name="Yakimov M.M."/>
        </authorList>
    </citation>
    <scope>NUCLEOTIDE SEQUENCE [LARGE SCALE GENOMIC DNA]</scope>
    <source>
        <strain evidence="10">LC1Nh</strain>
    </source>
</reference>
<dbReference type="InterPro" id="IPR045867">
    <property type="entry name" value="DNA-dir_RpoC_beta_prime"/>
</dbReference>
<keyword evidence="10" id="KW-1185">Reference proteome</keyword>
<dbReference type="KEGG" id="ncon:LC1Nh_0893"/>
<proteinExistence type="predicted"/>
<feature type="region of interest" description="Disordered" evidence="7">
    <location>
        <begin position="352"/>
        <end position="371"/>
    </location>
</feature>
<keyword evidence="3 9" id="KW-0808">Transferase</keyword>
<dbReference type="InterPro" id="IPR007081">
    <property type="entry name" value="RNA_pol_Rpb1_5"/>
</dbReference>
<dbReference type="Gene3D" id="1.10.150.390">
    <property type="match status" value="1"/>
</dbReference>
<evidence type="ECO:0000256" key="4">
    <source>
        <dbReference type="ARBA" id="ARBA00022695"/>
    </source>
</evidence>
<keyword evidence="2 9" id="KW-0240">DNA-directed RNA polymerase</keyword>